<evidence type="ECO:0000313" key="4">
    <source>
        <dbReference type="Proteomes" id="UP001360953"/>
    </source>
</evidence>
<reference evidence="3 4" key="1">
    <citation type="submission" date="2024-04" db="EMBL/GenBank/DDBJ databases">
        <title>Phyllosticta paracitricarpa is synonymous to the EU quarantine fungus P. citricarpa based on phylogenomic analyses.</title>
        <authorList>
            <consortium name="Lawrence Berkeley National Laboratory"/>
            <person name="Van ingen-buijs V.A."/>
            <person name="Van westerhoven A.C."/>
            <person name="Haridas S."/>
            <person name="Skiadas P."/>
            <person name="Martin F."/>
            <person name="Groenewald J.Z."/>
            <person name="Crous P.W."/>
            <person name="Seidl M.F."/>
        </authorList>
    </citation>
    <scope>NUCLEOTIDE SEQUENCE [LARGE SCALE GENOMIC DNA]</scope>
    <source>
        <strain evidence="3 4">CPC 17464</strain>
    </source>
</reference>
<evidence type="ECO:0000256" key="1">
    <source>
        <dbReference type="SAM" id="MobiDB-lite"/>
    </source>
</evidence>
<sequence length="238" mass="25924">MGWLWNMRCLVCILHCSGLRVTADRTGQDRTGQWRPGTEDGMRMKNSQPGSRAVRCALWPLLLVTTTTTTTTTPTEPRASVLPPTCRPGRLAQTTNGIRLILESQSIRHLPRPPPHATSRPPPMAQGTRHNQGSLVCAAPEIDNLTLAALIGVGRPQARSPVCRAHQERADLCHSLTVPIPSPHFEYVIVAGAVVGPKGPDRRPSQVVPLLFYSRLPCSLSSYLHAAIVPPDTMHPIS</sequence>
<dbReference type="Proteomes" id="UP001360953">
    <property type="component" value="Unassembled WGS sequence"/>
</dbReference>
<comment type="caution">
    <text evidence="3">The sequence shown here is derived from an EMBL/GenBank/DDBJ whole genome shotgun (WGS) entry which is preliminary data.</text>
</comment>
<feature type="region of interest" description="Disordered" evidence="1">
    <location>
        <begin position="26"/>
        <end position="49"/>
    </location>
</feature>
<feature type="region of interest" description="Disordered" evidence="1">
    <location>
        <begin position="69"/>
        <end position="88"/>
    </location>
</feature>
<organism evidence="3 4">
    <name type="scientific">Phyllosticta citribraziliensis</name>
    <dbReference type="NCBI Taxonomy" id="989973"/>
    <lineage>
        <taxon>Eukaryota</taxon>
        <taxon>Fungi</taxon>
        <taxon>Dikarya</taxon>
        <taxon>Ascomycota</taxon>
        <taxon>Pezizomycotina</taxon>
        <taxon>Dothideomycetes</taxon>
        <taxon>Dothideomycetes incertae sedis</taxon>
        <taxon>Botryosphaeriales</taxon>
        <taxon>Phyllostictaceae</taxon>
        <taxon>Phyllosticta</taxon>
    </lineage>
</organism>
<feature type="signal peptide" evidence="2">
    <location>
        <begin position="1"/>
        <end position="18"/>
    </location>
</feature>
<gene>
    <name evidence="3" type="ORF">J3D65DRAFT_603605</name>
</gene>
<accession>A0ABR1LKR9</accession>
<evidence type="ECO:0000256" key="2">
    <source>
        <dbReference type="SAM" id="SignalP"/>
    </source>
</evidence>
<keyword evidence="2" id="KW-0732">Signal</keyword>
<proteinExistence type="predicted"/>
<dbReference type="GeneID" id="92031127"/>
<dbReference type="EMBL" id="JBBPEH010000007">
    <property type="protein sequence ID" value="KAK7535799.1"/>
    <property type="molecule type" value="Genomic_DNA"/>
</dbReference>
<keyword evidence="4" id="KW-1185">Reference proteome</keyword>
<evidence type="ECO:0008006" key="5">
    <source>
        <dbReference type="Google" id="ProtNLM"/>
    </source>
</evidence>
<name>A0ABR1LKR9_9PEZI</name>
<dbReference type="RefSeq" id="XP_066654215.1">
    <property type="nucleotide sequence ID" value="XM_066798221.1"/>
</dbReference>
<feature type="chain" id="PRO_5045751404" description="Secreted protein" evidence="2">
    <location>
        <begin position="19"/>
        <end position="238"/>
    </location>
</feature>
<protein>
    <recommendedName>
        <fullName evidence="5">Secreted protein</fullName>
    </recommendedName>
</protein>
<evidence type="ECO:0000313" key="3">
    <source>
        <dbReference type="EMBL" id="KAK7535799.1"/>
    </source>
</evidence>
<feature type="compositionally biased region" description="Pro residues" evidence="1">
    <location>
        <begin position="112"/>
        <end position="124"/>
    </location>
</feature>
<feature type="region of interest" description="Disordered" evidence="1">
    <location>
        <begin position="109"/>
        <end position="130"/>
    </location>
</feature>